<name>A0ABN8YPL6_RANTA</name>
<evidence type="ECO:0000313" key="1">
    <source>
        <dbReference type="EMBL" id="CAI9163507.1"/>
    </source>
</evidence>
<keyword evidence="2" id="KW-1185">Reference proteome</keyword>
<protein>
    <submittedName>
        <fullName evidence="1">Uncharacterized protein</fullName>
    </submittedName>
</protein>
<proteinExistence type="predicted"/>
<accession>A0ABN8YPL6</accession>
<organism evidence="1 2">
    <name type="scientific">Rangifer tarandus platyrhynchus</name>
    <name type="common">Svalbard reindeer</name>
    <dbReference type="NCBI Taxonomy" id="3082113"/>
    <lineage>
        <taxon>Eukaryota</taxon>
        <taxon>Metazoa</taxon>
        <taxon>Chordata</taxon>
        <taxon>Craniata</taxon>
        <taxon>Vertebrata</taxon>
        <taxon>Euteleostomi</taxon>
        <taxon>Mammalia</taxon>
        <taxon>Eutheria</taxon>
        <taxon>Laurasiatheria</taxon>
        <taxon>Artiodactyla</taxon>
        <taxon>Ruminantia</taxon>
        <taxon>Pecora</taxon>
        <taxon>Cervidae</taxon>
        <taxon>Odocoileinae</taxon>
        <taxon>Rangifer</taxon>
    </lineage>
</organism>
<sequence length="169" mass="18792">MTSRVLSPILKKTTTPWESLVCLLSYLPQRDSPRTQSLCENHSPARPVLHLSRFLWQPQALLFSLPVDPPPLNPPCLPVLSATSCRTTLGHPAPVCLLLGPDLTLDNSQNVLQGTASIFSMNPIDFKSRRPEFKPRSCHSVTQGKLLKVSFLNLKNGSKSRCHLTRESE</sequence>
<evidence type="ECO:0000313" key="2">
    <source>
        <dbReference type="Proteomes" id="UP001176941"/>
    </source>
</evidence>
<gene>
    <name evidence="1" type="ORF">MRATA1EN1_LOCUS12469</name>
</gene>
<dbReference type="Proteomes" id="UP001176941">
    <property type="component" value="Chromosome 21"/>
</dbReference>
<dbReference type="EMBL" id="OX459957">
    <property type="protein sequence ID" value="CAI9163507.1"/>
    <property type="molecule type" value="Genomic_DNA"/>
</dbReference>
<reference evidence="1" key="1">
    <citation type="submission" date="2023-04" db="EMBL/GenBank/DDBJ databases">
        <authorList>
            <consortium name="ELIXIR-Norway"/>
        </authorList>
    </citation>
    <scope>NUCLEOTIDE SEQUENCE [LARGE SCALE GENOMIC DNA]</scope>
</reference>